<keyword evidence="2" id="KW-0472">Membrane</keyword>
<feature type="transmembrane region" description="Helical" evidence="2">
    <location>
        <begin position="63"/>
        <end position="83"/>
    </location>
</feature>
<dbReference type="InterPro" id="IPR052913">
    <property type="entry name" value="Glycopeptide_resist_protein"/>
</dbReference>
<feature type="compositionally biased region" description="Basic residues" evidence="1">
    <location>
        <begin position="11"/>
        <end position="27"/>
    </location>
</feature>
<name>A0A6J6EGM3_9ZZZZ</name>
<accession>A0A6J6EGM3</accession>
<reference evidence="4" key="1">
    <citation type="submission" date="2020-05" db="EMBL/GenBank/DDBJ databases">
        <authorList>
            <person name="Chiriac C."/>
            <person name="Salcher M."/>
            <person name="Ghai R."/>
            <person name="Kavagutti S V."/>
        </authorList>
    </citation>
    <scope>NUCLEOTIDE SEQUENCE</scope>
</reference>
<dbReference type="Pfam" id="PF12229">
    <property type="entry name" value="PG_binding_4"/>
    <property type="match status" value="1"/>
</dbReference>
<protein>
    <submittedName>
        <fullName evidence="4">Unannotated protein</fullName>
    </submittedName>
</protein>
<feature type="domain" description="YoaR-like putative peptidoglycan binding" evidence="3">
    <location>
        <begin position="132"/>
        <end position="229"/>
    </location>
</feature>
<evidence type="ECO:0000256" key="2">
    <source>
        <dbReference type="SAM" id="Phobius"/>
    </source>
</evidence>
<proteinExistence type="predicted"/>
<evidence type="ECO:0000259" key="3">
    <source>
        <dbReference type="Pfam" id="PF12229"/>
    </source>
</evidence>
<gene>
    <name evidence="4" type="ORF">UFOPK1740_00520</name>
</gene>
<dbReference type="InterPro" id="IPR022029">
    <property type="entry name" value="YoaR-like_PG-bd"/>
</dbReference>
<dbReference type="AlphaFoldDB" id="A0A6J6EGM3"/>
<organism evidence="4">
    <name type="scientific">freshwater metagenome</name>
    <dbReference type="NCBI Taxonomy" id="449393"/>
    <lineage>
        <taxon>unclassified sequences</taxon>
        <taxon>metagenomes</taxon>
        <taxon>ecological metagenomes</taxon>
    </lineage>
</organism>
<dbReference type="Pfam" id="PF04294">
    <property type="entry name" value="VanW"/>
    <property type="match status" value="1"/>
</dbReference>
<evidence type="ECO:0000256" key="1">
    <source>
        <dbReference type="SAM" id="MobiDB-lite"/>
    </source>
</evidence>
<sequence>MSDRGNTSAPKKAKSTAPKHKINSKSRASKVNPIVEKELNELITNLDLLKPVKKDWRYRIGEFIGQLILTVVALILLGCYVWSITVVPPNAKLLGIEIGTKLPPNVYQEVNVAIRDKIDDPIDIKTPQGLFRFTPQEIGLTLDLPQTVKDINKNPFVFLRSAVLATEIEPKITLDEVAFKQTLASVVQKNTKSPINATLTTKDGRVITTQASSGTEIDWEETTQSLKRAWLYEGRSAEVVISFIPPELNDEDINKVRTNLAELAVSAPITLEIGERKVTISPAVIGTALDFVPVKEKLESRFDEKVIIDEISRLIPNIQSTATDAKFDFIGNRIVVVPAQEGIKFEPGQLDAALSPAFRQRNNRTVNLDSAVVKPVVSTESLEALGIKEQLSSFRQGFDYLPYREINVGQAAKYMDGKILKPGEIFSMNETIKERTTKNGYVKGIYIGEGGRFDFGLGGGVSIITSATWNAAFYAGLERIEQRAHSVHIARYPAGLEATVSWPRLDLKFRNNTNNNVLIKAIPERDGITISMYGTKIYDRVTSKFGEPYALNNNIDRVISYDPNCLDQEASPGFKINVTREFWKNNTIVETENFLTSYRPSDSIICLKEGEVAPTEVPSAQPVASGVPQPVPQN</sequence>
<keyword evidence="2" id="KW-1133">Transmembrane helix</keyword>
<dbReference type="PANTHER" id="PTHR35788:SF1">
    <property type="entry name" value="EXPORTED PROTEIN"/>
    <property type="match status" value="1"/>
</dbReference>
<dbReference type="PANTHER" id="PTHR35788">
    <property type="entry name" value="EXPORTED PROTEIN-RELATED"/>
    <property type="match status" value="1"/>
</dbReference>
<dbReference type="EMBL" id="CAEZTU010000014">
    <property type="protein sequence ID" value="CAB4575247.1"/>
    <property type="molecule type" value="Genomic_DNA"/>
</dbReference>
<feature type="region of interest" description="Disordered" evidence="1">
    <location>
        <begin position="1"/>
        <end position="27"/>
    </location>
</feature>
<dbReference type="InterPro" id="IPR007391">
    <property type="entry name" value="Vancomycin_resist_VanW"/>
</dbReference>
<evidence type="ECO:0000313" key="4">
    <source>
        <dbReference type="EMBL" id="CAB4575247.1"/>
    </source>
</evidence>
<keyword evidence="2" id="KW-0812">Transmembrane</keyword>